<dbReference type="GO" id="GO:0005886">
    <property type="term" value="C:plasma membrane"/>
    <property type="evidence" value="ECO:0007669"/>
    <property type="project" value="UniProtKB-SubCell"/>
</dbReference>
<evidence type="ECO:0000313" key="11">
    <source>
        <dbReference type="RefSeq" id="XP_032825582.1"/>
    </source>
</evidence>
<dbReference type="InterPro" id="IPR013568">
    <property type="entry name" value="SEFIR_dom"/>
</dbReference>
<dbReference type="Gene3D" id="2.60.40.2150">
    <property type="entry name" value="Interleukin-17 receptor A/B, fibronectin-III-like domain 2"/>
    <property type="match status" value="1"/>
</dbReference>
<organism evidence="10 11">
    <name type="scientific">Petromyzon marinus</name>
    <name type="common">Sea lamprey</name>
    <dbReference type="NCBI Taxonomy" id="7757"/>
    <lineage>
        <taxon>Eukaryota</taxon>
        <taxon>Metazoa</taxon>
        <taxon>Chordata</taxon>
        <taxon>Craniata</taxon>
        <taxon>Vertebrata</taxon>
        <taxon>Cyclostomata</taxon>
        <taxon>Hyperoartia</taxon>
        <taxon>Petromyzontiformes</taxon>
        <taxon>Petromyzontidae</taxon>
        <taxon>Petromyzon</taxon>
    </lineage>
</organism>
<gene>
    <name evidence="11" type="primary">LOC116951207</name>
</gene>
<dbReference type="Gene3D" id="3.40.50.11530">
    <property type="match status" value="1"/>
</dbReference>
<evidence type="ECO:0000313" key="10">
    <source>
        <dbReference type="Proteomes" id="UP001318040"/>
    </source>
</evidence>
<evidence type="ECO:0000256" key="4">
    <source>
        <dbReference type="ARBA" id="ARBA00022729"/>
    </source>
</evidence>
<dbReference type="InterPro" id="IPR043046">
    <property type="entry name" value="IL17RA/B_FnIII-like_2_sf"/>
</dbReference>
<evidence type="ECO:0000256" key="6">
    <source>
        <dbReference type="ARBA" id="ARBA00023136"/>
    </source>
</evidence>
<feature type="domain" description="SEFIR" evidence="9">
    <location>
        <begin position="377"/>
        <end position="533"/>
    </location>
</feature>
<keyword evidence="3" id="KW-0812">Transmembrane</keyword>
<dbReference type="KEGG" id="pmrn:116951207"/>
<dbReference type="Pfam" id="PF08357">
    <property type="entry name" value="SEFIR"/>
    <property type="match status" value="1"/>
</dbReference>
<evidence type="ECO:0000256" key="7">
    <source>
        <dbReference type="ARBA" id="ARBA00023170"/>
    </source>
</evidence>
<keyword evidence="5" id="KW-1133">Transmembrane helix</keyword>
<dbReference type="RefSeq" id="XP_032825582.1">
    <property type="nucleotide sequence ID" value="XM_032969691.1"/>
</dbReference>
<dbReference type="AlphaFoldDB" id="A0AAJ7TWZ0"/>
<accession>A0AAJ7TWZ0</accession>
<dbReference type="InterPro" id="IPR038683">
    <property type="entry name" value="IL17RA/B_FnIII-like_1_sf"/>
</dbReference>
<sequence>MSGLFHSPAKLVISFTEPVMLILSRALVFAFSATCFHHVCAVTRDTILYSYDCSKKDVNCTIQTLPPRDDGSVLWTPGRPLDVVLKWSLSRQGTNASLDAYPTVLTPVLNITWWLPYDDSIVALQGTEVCVTMENENATRCVWFVYSSTPTRLESFSFHGFAVEPYKRYRVDVCNFPKPVPLEPETIFRRNFTLPGCEDYVMKTSTQCILNGSMWSPDISVHLNDSGASVKFSAVNLSRRYNVTLESCGQIHKASVIGGIGKYRQVTFPGVTPTPGCRTFEAKIKPYFDICKDDCKERTMSVTLTDKNSSTPPPPTNKILGKVAIAVTLCLVMTFAMGVIVYCKRDAVRNGFCRPATTVEEEKTEVPVAQLPPKLQPRKVFIVYSNDHKLFRDIVLHFAAFLQSKCGMAVSLDLWEEQKVAKTGRMQWLMQQLDQSKDSVAKVIVLFSRGSQMKWRALCDSTQVEFREDLKSLVGDMYSPALSLICDGIMRPATFEKYIVAYFEDVSSERDIPSFFNVTLKYKLMKNFKELFFRIQDKEQYEPGITYGTHGISAEDYFEEPCGRRLLEAIQAFKRFQKSNPDWFENNEGDKELDKTTWEGNKMYSSAAGIRENIPIFEPNDGCGLVLRNNPNLSNDSTDMLKASLTQFSHESGVSRIENTYPNEQLPLLFVSPAENDIPEYAVHAHYSNQVNVIAQRTSQDLLLNPDDLSGNGSDQQFGQISSNALFLLEGFQRSLVNENSNSDLGECVERPGLCEPQHHIIPALQTNDGPMYNSFDGSNDVHIDFSVPSYECPRELCSDPYNAESKMMKELIHLQQQVLQNSIANI</sequence>
<dbReference type="Pfam" id="PF16556">
    <property type="entry name" value="IL17R_fnIII_D1"/>
    <property type="match status" value="1"/>
</dbReference>
<keyword evidence="6" id="KW-0472">Membrane</keyword>
<dbReference type="PANTHER" id="PTHR15583:SF13">
    <property type="entry name" value="INTERLEUKIN-17 RECEPTOR A"/>
    <property type="match status" value="1"/>
</dbReference>
<evidence type="ECO:0000256" key="3">
    <source>
        <dbReference type="ARBA" id="ARBA00022692"/>
    </source>
</evidence>
<evidence type="ECO:0000259" key="9">
    <source>
        <dbReference type="PROSITE" id="PS51534"/>
    </source>
</evidence>
<keyword evidence="2" id="KW-1003">Cell membrane</keyword>
<dbReference type="InterPro" id="IPR032356">
    <property type="entry name" value="IL17R_A/B_N"/>
</dbReference>
<evidence type="ECO:0000256" key="5">
    <source>
        <dbReference type="ARBA" id="ARBA00022989"/>
    </source>
</evidence>
<dbReference type="PROSITE" id="PS51534">
    <property type="entry name" value="SEFIR"/>
    <property type="match status" value="1"/>
</dbReference>
<keyword evidence="4" id="KW-0732">Signal</keyword>
<proteinExistence type="predicted"/>
<evidence type="ECO:0000256" key="2">
    <source>
        <dbReference type="ARBA" id="ARBA00022475"/>
    </source>
</evidence>
<keyword evidence="10" id="KW-1185">Reference proteome</keyword>
<reference evidence="11" key="1">
    <citation type="submission" date="2025-08" db="UniProtKB">
        <authorList>
            <consortium name="RefSeq"/>
        </authorList>
    </citation>
    <scope>IDENTIFICATION</scope>
    <source>
        <tissue evidence="11">Sperm</tissue>
    </source>
</reference>
<evidence type="ECO:0000256" key="1">
    <source>
        <dbReference type="ARBA" id="ARBA00004251"/>
    </source>
</evidence>
<dbReference type="Proteomes" id="UP001318040">
    <property type="component" value="Chromosome 42"/>
</dbReference>
<dbReference type="Pfam" id="PF16578">
    <property type="entry name" value="IL17R_fnIII_D2"/>
    <property type="match status" value="1"/>
</dbReference>
<protein>
    <submittedName>
        <fullName evidence="11">Interleukin-17 receptor A-like</fullName>
    </submittedName>
</protein>
<dbReference type="Gene3D" id="2.60.40.2160">
    <property type="entry name" value="Interleukin-17 receptor A/B, fibronectin-III-like domain 1"/>
    <property type="match status" value="1"/>
</dbReference>
<name>A0AAJ7TWZ0_PETMA</name>
<dbReference type="PANTHER" id="PTHR15583">
    <property type="entry name" value="INTERLEUKIN-17 RECEPTOR"/>
    <property type="match status" value="1"/>
</dbReference>
<keyword evidence="7" id="KW-0675">Receptor</keyword>
<keyword evidence="8" id="KW-0325">Glycoprotein</keyword>
<dbReference type="FunFam" id="3.40.50.11530:FF:000002">
    <property type="entry name" value="Interleukin 17 receptor A"/>
    <property type="match status" value="1"/>
</dbReference>
<comment type="subcellular location">
    <subcellularLocation>
        <location evidence="1">Cell membrane</location>
        <topology evidence="1">Single-pass type I membrane protein</topology>
    </subcellularLocation>
</comment>
<dbReference type="InterPro" id="IPR039465">
    <property type="entry name" value="IL-17_rcpt-like"/>
</dbReference>
<dbReference type="GO" id="GO:0030368">
    <property type="term" value="F:interleukin-17 receptor activity"/>
    <property type="evidence" value="ECO:0007669"/>
    <property type="project" value="InterPro"/>
</dbReference>
<evidence type="ECO:0000256" key="8">
    <source>
        <dbReference type="ARBA" id="ARBA00023180"/>
    </source>
</evidence>